<evidence type="ECO:0000313" key="2">
    <source>
        <dbReference type="Proteomes" id="UP000005317"/>
    </source>
</evidence>
<dbReference type="Gene3D" id="3.20.20.150">
    <property type="entry name" value="Divalent-metal-dependent TIM barrel enzymes"/>
    <property type="match status" value="1"/>
</dbReference>
<dbReference type="InterPro" id="IPR007801">
    <property type="entry name" value="MbnB/TglH/ChrH"/>
</dbReference>
<dbReference type="AlphaFoldDB" id="A0A656HJ34"/>
<dbReference type="PANTHER" id="PTHR42194">
    <property type="entry name" value="UPF0276 PROTEIN HI_1600"/>
    <property type="match status" value="1"/>
</dbReference>
<name>A0A656HJ34_THINJ</name>
<dbReference type="RefSeq" id="WP_002710791.1">
    <property type="nucleotide sequence ID" value="NZ_JH651384.1"/>
</dbReference>
<gene>
    <name evidence="1" type="ORF">Thini_4450</name>
</gene>
<protein>
    <recommendedName>
        <fullName evidence="3">DUF692 family protein</fullName>
    </recommendedName>
</protein>
<dbReference type="EMBL" id="JH651384">
    <property type="protein sequence ID" value="EIJ36928.1"/>
    <property type="molecule type" value="Genomic_DNA"/>
</dbReference>
<sequence>MTAATVQVPALGVGAVYVPGLEPLLDMPDSPVQVLEIEPQTHWRFQANASQPYQADDAVFHALATLPQARLIHGVGFPVGGSRVPDMRHLPTLRHNIGQVGACWASEHLLFNQATQAGASFNTGFMLPPLLTWEGVEAAAATIRAISQRLPVPFAVEVGVNYLRPRTGELSDGQFVAAVCEQVDCGILLDLHNVWSNERNGRQSVEAFLGELPLERVWEIHLAGGRELDGYWLDAHSGGIPPEVMRIATAIVPALPRLGAIIFEILPDYLPRFGLDGLRGEFAKMQRLWALRQPRPCPKSMPAQGVAGISCQPAGGAPLSPRQWEDSLGTLLVYRQADTPLAQELAADPGIALIRKLVWRFRAGMIWSSLRLTCRLIILHKGQPYFDQLLDGYFAQYPPQAFAAQEVAGFAAYLRASCGQLAYVCNVLAYETANARVLTTGEAETVAFGHEPWAIITPLGQGLMPDAPPAGHYEIEITPE</sequence>
<dbReference type="OrthoDB" id="9763101at2"/>
<organism evidence="1 2">
    <name type="scientific">Thiothrix nivea (strain ATCC 35100 / DSM 5205 / JP2)</name>
    <dbReference type="NCBI Taxonomy" id="870187"/>
    <lineage>
        <taxon>Bacteria</taxon>
        <taxon>Pseudomonadati</taxon>
        <taxon>Pseudomonadota</taxon>
        <taxon>Gammaproteobacteria</taxon>
        <taxon>Thiotrichales</taxon>
        <taxon>Thiotrichaceae</taxon>
        <taxon>Thiothrix</taxon>
    </lineage>
</organism>
<evidence type="ECO:0000313" key="1">
    <source>
        <dbReference type="EMBL" id="EIJ36928.1"/>
    </source>
</evidence>
<dbReference type="Proteomes" id="UP000005317">
    <property type="component" value="Unassembled WGS sequence"/>
</dbReference>
<accession>A0A656HJ34</accession>
<evidence type="ECO:0008006" key="3">
    <source>
        <dbReference type="Google" id="ProtNLM"/>
    </source>
</evidence>
<reference evidence="2" key="1">
    <citation type="journal article" date="2011" name="Stand. Genomic Sci.">
        <title>Genome sequence of the filamentous, gliding Thiothrix nivea neotype strain (JP2(T)).</title>
        <authorList>
            <person name="Lapidus A."/>
            <person name="Nolan M."/>
            <person name="Lucas S."/>
            <person name="Glavina Del Rio T."/>
            <person name="Tice H."/>
            <person name="Cheng J.F."/>
            <person name="Tapia R."/>
            <person name="Han C."/>
            <person name="Goodwin L."/>
            <person name="Pitluck S."/>
            <person name="Liolios K."/>
            <person name="Pagani I."/>
            <person name="Ivanova N."/>
            <person name="Huntemann M."/>
            <person name="Mavromatis K."/>
            <person name="Mikhailova N."/>
            <person name="Pati A."/>
            <person name="Chen A."/>
            <person name="Palaniappan K."/>
            <person name="Land M."/>
            <person name="Brambilla E.M."/>
            <person name="Rohde M."/>
            <person name="Abt B."/>
            <person name="Verbarg S."/>
            <person name="Goker M."/>
            <person name="Bristow J."/>
            <person name="Eisen J.A."/>
            <person name="Markowitz V."/>
            <person name="Hugenholtz P."/>
            <person name="Kyrpides N.C."/>
            <person name="Klenk H.P."/>
            <person name="Woyke T."/>
        </authorList>
    </citation>
    <scope>NUCLEOTIDE SEQUENCE [LARGE SCALE GENOMIC DNA]</scope>
    <source>
        <strain evidence="2">ATCC 35100 / DSM 5205 / JP2</strain>
    </source>
</reference>
<dbReference type="Pfam" id="PF05114">
    <property type="entry name" value="MbnB_TglH_ChrH"/>
    <property type="match status" value="1"/>
</dbReference>
<dbReference type="PANTHER" id="PTHR42194:SF1">
    <property type="entry name" value="UPF0276 PROTEIN HI_1600"/>
    <property type="match status" value="1"/>
</dbReference>
<proteinExistence type="predicted"/>
<keyword evidence="2" id="KW-1185">Reference proteome</keyword>